<dbReference type="EMBL" id="MSZS01000002">
    <property type="protein sequence ID" value="PKX96321.1"/>
    <property type="molecule type" value="Genomic_DNA"/>
</dbReference>
<organism evidence="3 4">
    <name type="scientific">Aspergillus novofumigatus (strain IBT 16806)</name>
    <dbReference type="NCBI Taxonomy" id="1392255"/>
    <lineage>
        <taxon>Eukaryota</taxon>
        <taxon>Fungi</taxon>
        <taxon>Dikarya</taxon>
        <taxon>Ascomycota</taxon>
        <taxon>Pezizomycotina</taxon>
        <taxon>Eurotiomycetes</taxon>
        <taxon>Eurotiomycetidae</taxon>
        <taxon>Eurotiales</taxon>
        <taxon>Aspergillaceae</taxon>
        <taxon>Aspergillus</taxon>
        <taxon>Aspergillus subgen. Fumigati</taxon>
    </lineage>
</organism>
<dbReference type="PANTHER" id="PTHR33488">
    <property type="entry name" value="ZGC:162509"/>
    <property type="match status" value="1"/>
</dbReference>
<feature type="region of interest" description="Disordered" evidence="2">
    <location>
        <begin position="351"/>
        <end position="370"/>
    </location>
</feature>
<dbReference type="Proteomes" id="UP000234474">
    <property type="component" value="Unassembled WGS sequence"/>
</dbReference>
<keyword evidence="4" id="KW-1185">Reference proteome</keyword>
<evidence type="ECO:0000256" key="2">
    <source>
        <dbReference type="SAM" id="MobiDB-lite"/>
    </source>
</evidence>
<name>A0A2I1CFD8_ASPN1</name>
<dbReference type="OMA" id="IKASAMF"/>
<gene>
    <name evidence="3" type="ORF">P174DRAFT_427880</name>
</gene>
<dbReference type="VEuPathDB" id="FungiDB:P174DRAFT_427880"/>
<keyword evidence="1" id="KW-0175">Coiled coil</keyword>
<feature type="compositionally biased region" description="Pro residues" evidence="2">
    <location>
        <begin position="304"/>
        <end position="318"/>
    </location>
</feature>
<evidence type="ECO:0000256" key="1">
    <source>
        <dbReference type="SAM" id="Coils"/>
    </source>
</evidence>
<dbReference type="OrthoDB" id="5406275at2759"/>
<dbReference type="PANTHER" id="PTHR33488:SF2">
    <property type="entry name" value="EARLY ENDOSOME ANTIGEN 1-LIKE"/>
    <property type="match status" value="1"/>
</dbReference>
<dbReference type="RefSeq" id="XP_024684916.1">
    <property type="nucleotide sequence ID" value="XM_024825476.1"/>
</dbReference>
<dbReference type="STRING" id="1392255.A0A2I1CFD8"/>
<dbReference type="GeneID" id="36532801"/>
<evidence type="ECO:0000313" key="3">
    <source>
        <dbReference type="EMBL" id="PKX96321.1"/>
    </source>
</evidence>
<dbReference type="AlphaFoldDB" id="A0A2I1CFD8"/>
<reference evidence="4" key="1">
    <citation type="journal article" date="2018" name="Proc. Natl. Acad. Sci. U.S.A.">
        <title>Linking secondary metabolites to gene clusters through genome sequencing of six diverse Aspergillus species.</title>
        <authorList>
            <person name="Kaerboelling I."/>
            <person name="Vesth T.C."/>
            <person name="Frisvad J.C."/>
            <person name="Nybo J.L."/>
            <person name="Theobald S."/>
            <person name="Kuo A."/>
            <person name="Bowyer P."/>
            <person name="Matsuda Y."/>
            <person name="Mondo S."/>
            <person name="Lyhne E.K."/>
            <person name="Kogle M.E."/>
            <person name="Clum A."/>
            <person name="Lipzen A."/>
            <person name="Salamov A."/>
            <person name="Ngan C.Y."/>
            <person name="Daum C."/>
            <person name="Chiniquy J."/>
            <person name="Barry K."/>
            <person name="LaButti K."/>
            <person name="Haridas S."/>
            <person name="Simmons B.A."/>
            <person name="Magnuson J.K."/>
            <person name="Mortensen U.H."/>
            <person name="Larsen T.O."/>
            <person name="Grigoriev I.V."/>
            <person name="Baker S.E."/>
            <person name="Andersen M.R."/>
        </authorList>
    </citation>
    <scope>NUCLEOTIDE SEQUENCE [LARGE SCALE GENOMIC DNA]</scope>
    <source>
        <strain evidence="4">IBT 16806</strain>
    </source>
</reference>
<evidence type="ECO:0000313" key="4">
    <source>
        <dbReference type="Proteomes" id="UP000234474"/>
    </source>
</evidence>
<feature type="coiled-coil region" evidence="1">
    <location>
        <begin position="478"/>
        <end position="540"/>
    </location>
</feature>
<comment type="caution">
    <text evidence="3">The sequence shown here is derived from an EMBL/GenBank/DDBJ whole genome shotgun (WGS) entry which is preliminary data.</text>
</comment>
<protein>
    <submittedName>
        <fullName evidence="3">Uncharacterized protein</fullName>
    </submittedName>
</protein>
<proteinExistence type="predicted"/>
<sequence length="750" mass="82036">MVDQKELLAALEVQHKRDNRTGITKEAVAEIKSSAIFQVNWEDLLKSAPISINALGAALVASSSETATTIEFTRPKGGFKFLQFTSLRANLVDCSNRGRFAFLDAEDGMLRINNISHIIYDKIAEIIKIIGSPDPADVQKMLVPQLRSVKKAADECHIRALQMDKKFEEWLWLAADLHSNCVQEQSSNEERRLATKVNMSVAQRQFDSQKNTVEEAKKISEKLGKQLDVASAAYKKASDSFPSGWDILGQQIVGELADTLTTALGQAITAYTSNLNPVARAQKGVEMFEDVVNGGKYAPKNGEAPPPPPPAPPKPKSPLPQYSDDPAYVQVKPAMVYLTVLNALLTSGKDGGVNWESAVDSPDKPDKTASFTSKMLKDTLERFEQSTTEDPPSQKLLGVLQTATEIANEITKEAAKLKDINNDPPKADSELVKGWQEKFHPKYLEALRLVATAKTLPGVNSGGAPLMTTTTEDPAVQIAKTNAQSAQAQAVLDAAKDRLHTTQQTFLSTQKIYQEASSTLVEQENKLTAIQAELQRQTTLEASLTEIKSVLRQCISLIMVVKDNIMQLCRFFNAISSTIDVVVEHTVNDFIDTISSGASDVQMSNFTLSTLQKSMIYKYAVILRAYFETFGDIATMWKELSEENIIPGLKMIDGLSVESTKDEIANKVAQLSSWAQNASANIVAIASAKRKEIEDGMEGRVEDIAQSTQSLPPSPPAKKAIEEAAKDVTTTAATAVKENAQNNPLSRFEL</sequence>
<feature type="region of interest" description="Disordered" evidence="2">
    <location>
        <begin position="294"/>
        <end position="325"/>
    </location>
</feature>
<accession>A0A2I1CFD8</accession>